<dbReference type="SUPFAM" id="SSF63737">
    <property type="entry name" value="Leukotriene A4 hydrolase N-terminal domain"/>
    <property type="match status" value="1"/>
</dbReference>
<dbReference type="SUPFAM" id="SSF48371">
    <property type="entry name" value="ARM repeat"/>
    <property type="match status" value="1"/>
</dbReference>
<organism evidence="12 13">
    <name type="scientific">Mizuhopecten yessoensis</name>
    <name type="common">Japanese scallop</name>
    <name type="synonym">Patinopecten yessoensis</name>
    <dbReference type="NCBI Taxonomy" id="6573"/>
    <lineage>
        <taxon>Eukaryota</taxon>
        <taxon>Metazoa</taxon>
        <taxon>Spiralia</taxon>
        <taxon>Lophotrochozoa</taxon>
        <taxon>Mollusca</taxon>
        <taxon>Bivalvia</taxon>
        <taxon>Autobranchia</taxon>
        <taxon>Pteriomorphia</taxon>
        <taxon>Pectinida</taxon>
        <taxon>Pectinoidea</taxon>
        <taxon>Pectinidae</taxon>
        <taxon>Mizuhopecten</taxon>
    </lineage>
</organism>
<dbReference type="GO" id="GO:0003743">
    <property type="term" value="F:translation initiation factor activity"/>
    <property type="evidence" value="ECO:0007669"/>
    <property type="project" value="UniProtKB-KW"/>
</dbReference>
<dbReference type="InterPro" id="IPR057991">
    <property type="entry name" value="TPR_TAF2_C"/>
</dbReference>
<feature type="compositionally biased region" description="Basic and acidic residues" evidence="8">
    <location>
        <begin position="1193"/>
        <end position="1209"/>
    </location>
</feature>
<dbReference type="STRING" id="6573.A0A210PGB6"/>
<dbReference type="Pfam" id="PF01433">
    <property type="entry name" value="Peptidase_M1"/>
    <property type="match status" value="1"/>
</dbReference>
<feature type="compositionally biased region" description="Polar residues" evidence="8">
    <location>
        <begin position="1123"/>
        <end position="1135"/>
    </location>
</feature>
<dbReference type="GO" id="GO:0008237">
    <property type="term" value="F:metallopeptidase activity"/>
    <property type="evidence" value="ECO:0007669"/>
    <property type="project" value="InterPro"/>
</dbReference>
<dbReference type="OrthoDB" id="308861at2759"/>
<dbReference type="Proteomes" id="UP000242188">
    <property type="component" value="Unassembled WGS sequence"/>
</dbReference>
<evidence type="ECO:0000256" key="6">
    <source>
        <dbReference type="ARBA" id="ARBA00023242"/>
    </source>
</evidence>
<feature type="domain" description="Peptidase M1 membrane alanine aminopeptidase" evidence="9">
    <location>
        <begin position="188"/>
        <end position="374"/>
    </location>
</feature>
<dbReference type="Gene3D" id="1.10.390.10">
    <property type="entry name" value="Neutral Protease Domain 2"/>
    <property type="match status" value="1"/>
</dbReference>
<dbReference type="GO" id="GO:0016251">
    <property type="term" value="F:RNA polymerase II general transcription initiation factor activity"/>
    <property type="evidence" value="ECO:0007669"/>
    <property type="project" value="TreeGrafter"/>
</dbReference>
<dbReference type="InterPro" id="IPR016024">
    <property type="entry name" value="ARM-type_fold"/>
</dbReference>
<comment type="caution">
    <text evidence="12">The sequence shown here is derived from an EMBL/GenBank/DDBJ whole genome shotgun (WGS) entry which is preliminary data.</text>
</comment>
<evidence type="ECO:0000256" key="3">
    <source>
        <dbReference type="ARBA" id="ARBA00017363"/>
    </source>
</evidence>
<dbReference type="InterPro" id="IPR042097">
    <property type="entry name" value="Aminopeptidase_N-like_N_sf"/>
</dbReference>
<comment type="similarity">
    <text evidence="2">Belongs to the TAF2 family.</text>
</comment>
<feature type="compositionally biased region" description="Basic and acidic residues" evidence="8">
    <location>
        <begin position="951"/>
        <end position="963"/>
    </location>
</feature>
<dbReference type="InterPro" id="IPR037813">
    <property type="entry name" value="TAF2"/>
</dbReference>
<gene>
    <name evidence="12" type="ORF">KP79_PYT08030</name>
</gene>
<accession>A0A210PGB6</accession>
<dbReference type="CDD" id="cd09839">
    <property type="entry name" value="M1_like_TAF2"/>
    <property type="match status" value="1"/>
</dbReference>
<dbReference type="GO" id="GO:0008270">
    <property type="term" value="F:zinc ion binding"/>
    <property type="evidence" value="ECO:0007669"/>
    <property type="project" value="InterPro"/>
</dbReference>
<keyword evidence="12" id="KW-0648">Protein biosynthesis</keyword>
<evidence type="ECO:0000313" key="12">
    <source>
        <dbReference type="EMBL" id="OWF35525.1"/>
    </source>
</evidence>
<evidence type="ECO:0000256" key="5">
    <source>
        <dbReference type="ARBA" id="ARBA00023163"/>
    </source>
</evidence>
<feature type="region of interest" description="Disordered" evidence="8">
    <location>
        <begin position="1095"/>
        <end position="1237"/>
    </location>
</feature>
<dbReference type="GO" id="GO:0003682">
    <property type="term" value="F:chromatin binding"/>
    <property type="evidence" value="ECO:0007669"/>
    <property type="project" value="TreeGrafter"/>
</dbReference>
<dbReference type="SUPFAM" id="SSF55486">
    <property type="entry name" value="Metalloproteases ('zincins'), catalytic domain"/>
    <property type="match status" value="1"/>
</dbReference>
<evidence type="ECO:0000256" key="8">
    <source>
        <dbReference type="SAM" id="MobiDB-lite"/>
    </source>
</evidence>
<feature type="domain" description="Transcription initiation factor TFIID subunit 2 TPR repeats" evidence="11">
    <location>
        <begin position="541"/>
        <end position="903"/>
    </location>
</feature>
<sequence length="1237" mass="139871">MSLLEIILNLDQKSSMCLSMISGRPASCTMIRLWKFVRKMENNLRPIKLCIEFAVEQPKGGVHFVVPDIEGTLTEKAAHVYTYRHENSSRLWFPCIDTFSEPCTWKIEITCDLSMTAVSCGELIETVYTADRKNKTFHYFLSMPTAAPNIAMAVGPFETLVDPNMHEVTHFCLPHLTNLLKHTTSYLHEAFEFYEELLATRNPYTCYKQVFVDESYEDSMPYATMTIFSTNLLHSSRIIDQTLVTRRILAAAVAQQFFGCFITMQSCSDMWITTGTAGYLTSLFVKKTFGNNEYRYIINRDLREVQQYENRVGGILLDPSTKDCNHHFSIRNPHTLSPKYIEVFSKKSYLVIRMLEIRIGAQLLIQVFNKILSLAYSASQQKFIANTWNNMCVSTNSCLKLISTVTGKDIQPFLDLWVTQSGCARFFGNSVFNRKRNVVELELKQDLGAKGSLKYVGPLTVTIQELDGSFNHNFKIEENKTKFDITCHSKSRRNKKKKIPLMTSEEVDMDLSAMDADSPVLWLRIDPDMQLLSQVTWEQPDYMWQYQLKFERDVVAQKEAIIALENYPTAATRKALTDTLENEHCFYRIRMEACLCLSKVANSMVNNWVGPPAMITIFRKLFGSHSCPNIVRQNNFTKLQHYYLLKTIPFAMAHLRSIQAICPQDVLRFILELFKYNDNSKNKYSDNYYRSALLDSLSATLTPAVTVMTGLGESTTAENLSTETKQILEEITRCLNLDKLLPCYHHTVTVSCLNAIRILQKFGHLPSDASLFKNYMQYGVFRDVRVAAVEAVVDYIKTDCKPEELHSLIDITETDPDIYFRHIVIRKLVQNPPFKRGEHSHLHTQALVERLWKLMNITFSHDCRLRCDIADLYFTLYGRTRPTCLGIPESLVVFNLKEKKAKFNPSVVPVEMEAMFEDEEEVDDVETENVAMEVEEGEILDIMDTPTAGPVEKDTPHGQKRPAESPLDLGPHTSLDLNPTLKSSIIESNTEAGHSEDSNTSFKLKIKRCFKRYDSFALNDLPGMTLVLFGLFVVAAPARCSPIGGASLDSAPPHLASVREEIPPQHPPTPSSAPVSAFTSELFKFVAMKQEEDSVSKISVTSIPPPQTGGSVSMDTVGRLSEDSSSPIHYSTETKGGSKPPMSFAGLLPGSQASGGEVSMPTNPDDPSSSKSHKAKKKKKKNKHKHKHKHKHDKSERDRESSDRPKEAGGHYSSETSTVNSPIVKLDPPSSPEFEII</sequence>
<evidence type="ECO:0000259" key="10">
    <source>
        <dbReference type="Pfam" id="PF25316"/>
    </source>
</evidence>
<comment type="subcellular location">
    <subcellularLocation>
        <location evidence="1">Nucleus</location>
    </subcellularLocation>
</comment>
<dbReference type="Pfam" id="PF25577">
    <property type="entry name" value="TPR_TAF2_C"/>
    <property type="match status" value="1"/>
</dbReference>
<dbReference type="EMBL" id="NEDP02076722">
    <property type="protein sequence ID" value="OWF35525.1"/>
    <property type="molecule type" value="Genomic_DNA"/>
</dbReference>
<proteinExistence type="inferred from homology"/>
<dbReference type="Pfam" id="PF25316">
    <property type="entry name" value="TAF2_3rd"/>
    <property type="match status" value="1"/>
</dbReference>
<dbReference type="GO" id="GO:0006367">
    <property type="term" value="P:transcription initiation at RNA polymerase II promoter"/>
    <property type="evidence" value="ECO:0007669"/>
    <property type="project" value="TreeGrafter"/>
</dbReference>
<keyword evidence="6" id="KW-0539">Nucleus</keyword>
<keyword evidence="12" id="KW-0396">Initiation factor</keyword>
<keyword evidence="5" id="KW-0804">Transcription</keyword>
<evidence type="ECO:0000256" key="4">
    <source>
        <dbReference type="ARBA" id="ARBA00023015"/>
    </source>
</evidence>
<dbReference type="GO" id="GO:0005669">
    <property type="term" value="C:transcription factor TFIID complex"/>
    <property type="evidence" value="ECO:0007669"/>
    <property type="project" value="InterPro"/>
</dbReference>
<feature type="domain" description="Transcription initiation factor TFIID subunit 2 Ig-like" evidence="10">
    <location>
        <begin position="421"/>
        <end position="540"/>
    </location>
</feature>
<keyword evidence="4" id="KW-0805">Transcription regulation</keyword>
<dbReference type="GO" id="GO:0000976">
    <property type="term" value="F:transcription cis-regulatory region binding"/>
    <property type="evidence" value="ECO:0007669"/>
    <property type="project" value="TreeGrafter"/>
</dbReference>
<evidence type="ECO:0000256" key="2">
    <source>
        <dbReference type="ARBA" id="ARBA00010937"/>
    </source>
</evidence>
<dbReference type="PANTHER" id="PTHR15137">
    <property type="entry name" value="TRANSCRIPTION INITIATION FACTOR TFIID"/>
    <property type="match status" value="1"/>
</dbReference>
<protein>
    <recommendedName>
        <fullName evidence="3">Transcription initiation factor TFIID subunit 2</fullName>
    </recommendedName>
    <alternativeName>
        <fullName evidence="7">Transcription initiation factor TFIID 150 kDa subunit</fullName>
    </alternativeName>
</protein>
<reference evidence="12 13" key="1">
    <citation type="journal article" date="2017" name="Nat. Ecol. Evol.">
        <title>Scallop genome provides insights into evolution of bilaterian karyotype and development.</title>
        <authorList>
            <person name="Wang S."/>
            <person name="Zhang J."/>
            <person name="Jiao W."/>
            <person name="Li J."/>
            <person name="Xun X."/>
            <person name="Sun Y."/>
            <person name="Guo X."/>
            <person name="Huan P."/>
            <person name="Dong B."/>
            <person name="Zhang L."/>
            <person name="Hu X."/>
            <person name="Sun X."/>
            <person name="Wang J."/>
            <person name="Zhao C."/>
            <person name="Wang Y."/>
            <person name="Wang D."/>
            <person name="Huang X."/>
            <person name="Wang R."/>
            <person name="Lv J."/>
            <person name="Li Y."/>
            <person name="Zhang Z."/>
            <person name="Liu B."/>
            <person name="Lu W."/>
            <person name="Hui Y."/>
            <person name="Liang J."/>
            <person name="Zhou Z."/>
            <person name="Hou R."/>
            <person name="Li X."/>
            <person name="Liu Y."/>
            <person name="Li H."/>
            <person name="Ning X."/>
            <person name="Lin Y."/>
            <person name="Zhao L."/>
            <person name="Xing Q."/>
            <person name="Dou J."/>
            <person name="Li Y."/>
            <person name="Mao J."/>
            <person name="Guo H."/>
            <person name="Dou H."/>
            <person name="Li T."/>
            <person name="Mu C."/>
            <person name="Jiang W."/>
            <person name="Fu Q."/>
            <person name="Fu X."/>
            <person name="Miao Y."/>
            <person name="Liu J."/>
            <person name="Yu Q."/>
            <person name="Li R."/>
            <person name="Liao H."/>
            <person name="Li X."/>
            <person name="Kong Y."/>
            <person name="Jiang Z."/>
            <person name="Chourrout D."/>
            <person name="Li R."/>
            <person name="Bao Z."/>
        </authorList>
    </citation>
    <scope>NUCLEOTIDE SEQUENCE [LARGE SCALE GENOMIC DNA]</scope>
    <source>
        <strain evidence="12 13">PY_sf001</strain>
    </source>
</reference>
<dbReference type="InterPro" id="IPR014782">
    <property type="entry name" value="Peptidase_M1_dom"/>
</dbReference>
<dbReference type="Gene3D" id="2.60.40.1730">
    <property type="entry name" value="tricorn interacting facor f3 domain"/>
    <property type="match status" value="1"/>
</dbReference>
<dbReference type="AlphaFoldDB" id="A0A210PGB6"/>
<dbReference type="PANTHER" id="PTHR15137:SF9">
    <property type="entry name" value="TRANSCRIPTION INITIATION FACTOR TFIID SUBUNIT 2"/>
    <property type="match status" value="1"/>
</dbReference>
<dbReference type="InterPro" id="IPR057345">
    <property type="entry name" value="Ig-like_TAF2"/>
</dbReference>
<evidence type="ECO:0000259" key="11">
    <source>
        <dbReference type="Pfam" id="PF25577"/>
    </source>
</evidence>
<feature type="compositionally biased region" description="Polar residues" evidence="8">
    <location>
        <begin position="1096"/>
        <end position="1114"/>
    </location>
</feature>
<feature type="region of interest" description="Disordered" evidence="8">
    <location>
        <begin position="941"/>
        <end position="974"/>
    </location>
</feature>
<evidence type="ECO:0000259" key="9">
    <source>
        <dbReference type="Pfam" id="PF01433"/>
    </source>
</evidence>
<keyword evidence="13" id="KW-1185">Reference proteome</keyword>
<dbReference type="InterPro" id="IPR027268">
    <property type="entry name" value="Peptidase_M4/M1_CTD_sf"/>
</dbReference>
<evidence type="ECO:0000256" key="1">
    <source>
        <dbReference type="ARBA" id="ARBA00004123"/>
    </source>
</evidence>
<name>A0A210PGB6_MIZYE</name>
<feature type="compositionally biased region" description="Basic residues" evidence="8">
    <location>
        <begin position="1171"/>
        <end position="1192"/>
    </location>
</feature>
<evidence type="ECO:0000256" key="7">
    <source>
        <dbReference type="ARBA" id="ARBA00033345"/>
    </source>
</evidence>
<evidence type="ECO:0000313" key="13">
    <source>
        <dbReference type="Proteomes" id="UP000242188"/>
    </source>
</evidence>